<keyword evidence="7" id="KW-0645">Protease</keyword>
<evidence type="ECO:0000256" key="2">
    <source>
        <dbReference type="ARBA" id="ARBA00004401"/>
    </source>
</evidence>
<dbReference type="PRINTS" id="PR00727">
    <property type="entry name" value="LEADERPTASE"/>
</dbReference>
<evidence type="ECO:0000313" key="9">
    <source>
        <dbReference type="EMBL" id="SFU68693.1"/>
    </source>
</evidence>
<proteinExistence type="inferred from homology"/>
<dbReference type="GO" id="GO:0006465">
    <property type="term" value="P:signal peptide processing"/>
    <property type="evidence" value="ECO:0007669"/>
    <property type="project" value="InterPro"/>
</dbReference>
<evidence type="ECO:0000256" key="6">
    <source>
        <dbReference type="PIRSR" id="PIRSR600223-1"/>
    </source>
</evidence>
<dbReference type="NCBIfam" id="TIGR02227">
    <property type="entry name" value="sigpep_I_bact"/>
    <property type="match status" value="1"/>
</dbReference>
<dbReference type="Gene3D" id="2.10.109.10">
    <property type="entry name" value="Umud Fragment, subunit A"/>
    <property type="match status" value="1"/>
</dbReference>
<comment type="catalytic activity">
    <reaction evidence="1 7">
        <text>Cleavage of hydrophobic, N-terminal signal or leader sequences from secreted and periplasmic proteins.</text>
        <dbReference type="EC" id="3.4.21.89"/>
    </reaction>
</comment>
<comment type="subcellular location">
    <subcellularLocation>
        <location evidence="2">Cell membrane</location>
        <topology evidence="2">Single-pass type II membrane protein</topology>
    </subcellularLocation>
    <subcellularLocation>
        <location evidence="7">Membrane</location>
        <topology evidence="7">Single-pass type II membrane protein</topology>
    </subcellularLocation>
</comment>
<dbReference type="PROSITE" id="PS00761">
    <property type="entry name" value="SPASE_I_3"/>
    <property type="match status" value="1"/>
</dbReference>
<evidence type="ECO:0000256" key="3">
    <source>
        <dbReference type="ARBA" id="ARBA00009370"/>
    </source>
</evidence>
<evidence type="ECO:0000259" key="8">
    <source>
        <dbReference type="Pfam" id="PF10502"/>
    </source>
</evidence>
<keyword evidence="5 7" id="KW-0378">Hydrolase</keyword>
<dbReference type="PROSITE" id="PS00760">
    <property type="entry name" value="SPASE_I_2"/>
    <property type="match status" value="1"/>
</dbReference>
<keyword evidence="7" id="KW-0812">Transmembrane</keyword>
<accession>A0A1I7I6W7</accession>
<dbReference type="InterPro" id="IPR000223">
    <property type="entry name" value="Pept_S26A_signal_pept_1"/>
</dbReference>
<evidence type="ECO:0000256" key="7">
    <source>
        <dbReference type="RuleBase" id="RU362042"/>
    </source>
</evidence>
<dbReference type="STRING" id="155865.SAMN05216515_13612"/>
<dbReference type="EC" id="3.4.21.89" evidence="4 7"/>
<evidence type="ECO:0000256" key="1">
    <source>
        <dbReference type="ARBA" id="ARBA00000677"/>
    </source>
</evidence>
<feature type="domain" description="Peptidase S26" evidence="8">
    <location>
        <begin position="17"/>
        <end position="176"/>
    </location>
</feature>
<name>A0A1I7I6W7_9FIRM</name>
<feature type="transmembrane region" description="Helical" evidence="7">
    <location>
        <begin position="16"/>
        <end position="37"/>
    </location>
</feature>
<protein>
    <recommendedName>
        <fullName evidence="4 7">Signal peptidase I</fullName>
        <ecNumber evidence="4 7">3.4.21.89</ecNumber>
    </recommendedName>
</protein>
<reference evidence="9 10" key="1">
    <citation type="submission" date="2016-10" db="EMBL/GenBank/DDBJ databases">
        <authorList>
            <person name="de Groot N.N."/>
        </authorList>
    </citation>
    <scope>NUCLEOTIDE SEQUENCE [LARGE SCALE GENOMIC DNA]</scope>
    <source>
        <strain evidence="9 10">KHGC13</strain>
    </source>
</reference>
<dbReference type="Proteomes" id="UP000198817">
    <property type="component" value="Unassembled WGS sequence"/>
</dbReference>
<dbReference type="InterPro" id="IPR019533">
    <property type="entry name" value="Peptidase_S26"/>
</dbReference>
<keyword evidence="10" id="KW-1185">Reference proteome</keyword>
<dbReference type="OrthoDB" id="9802919at2"/>
<dbReference type="InterPro" id="IPR019757">
    <property type="entry name" value="Pept_S26A_signal_pept_1_Lys-AS"/>
</dbReference>
<comment type="similarity">
    <text evidence="3 7">Belongs to the peptidase S26 family.</text>
</comment>
<dbReference type="EMBL" id="FPBT01000033">
    <property type="protein sequence ID" value="SFU68693.1"/>
    <property type="molecule type" value="Genomic_DNA"/>
</dbReference>
<organism evidence="9 10">
    <name type="scientific">Eubacterium pyruvativorans</name>
    <dbReference type="NCBI Taxonomy" id="155865"/>
    <lineage>
        <taxon>Bacteria</taxon>
        <taxon>Bacillati</taxon>
        <taxon>Bacillota</taxon>
        <taxon>Clostridia</taxon>
        <taxon>Eubacteriales</taxon>
        <taxon>Eubacteriaceae</taxon>
        <taxon>Eubacterium</taxon>
    </lineage>
</organism>
<dbReference type="Pfam" id="PF10502">
    <property type="entry name" value="Peptidase_S26"/>
    <property type="match status" value="1"/>
</dbReference>
<sequence>MNEQQTKNQPGTGKILLRWIIDIAIAVAVALLVVQFIRPTIVKETSMLPNFHNNDYLFIYRKAYHSRQPAKGDVVVFDSDLKLDNGKDKLLIKRVIGLPGDHITIQNGDVWINGKKDDQSYTKDGRTNGKIIDYVVPKGHVFCMGDNRLISLDSRDPSVGAVPESRIVGRVVFRLYRFSDFGPIRNPYRK</sequence>
<dbReference type="RefSeq" id="WP_090164020.1">
    <property type="nucleotide sequence ID" value="NZ_CACVNK010000004.1"/>
</dbReference>
<dbReference type="GeneID" id="78354881"/>
<keyword evidence="7" id="KW-0472">Membrane</keyword>
<dbReference type="GO" id="GO:0009003">
    <property type="term" value="F:signal peptidase activity"/>
    <property type="evidence" value="ECO:0007669"/>
    <property type="project" value="UniProtKB-EC"/>
</dbReference>
<dbReference type="CDD" id="cd06530">
    <property type="entry name" value="S26_SPase_I"/>
    <property type="match status" value="1"/>
</dbReference>
<gene>
    <name evidence="9" type="ORF">SAMN05216508_13312</name>
</gene>
<dbReference type="PANTHER" id="PTHR43390:SF1">
    <property type="entry name" value="CHLOROPLAST PROCESSING PEPTIDASE"/>
    <property type="match status" value="1"/>
</dbReference>
<evidence type="ECO:0000256" key="4">
    <source>
        <dbReference type="ARBA" id="ARBA00013208"/>
    </source>
</evidence>
<evidence type="ECO:0000313" key="10">
    <source>
        <dbReference type="Proteomes" id="UP000198817"/>
    </source>
</evidence>
<feature type="active site" evidence="6">
    <location>
        <position position="46"/>
    </location>
</feature>
<keyword evidence="7" id="KW-1133">Transmembrane helix</keyword>
<dbReference type="GO" id="GO:0005886">
    <property type="term" value="C:plasma membrane"/>
    <property type="evidence" value="ECO:0007669"/>
    <property type="project" value="UniProtKB-SubCell"/>
</dbReference>
<dbReference type="AlphaFoldDB" id="A0A1I7I6W7"/>
<dbReference type="PANTHER" id="PTHR43390">
    <property type="entry name" value="SIGNAL PEPTIDASE I"/>
    <property type="match status" value="1"/>
</dbReference>
<evidence type="ECO:0000256" key="5">
    <source>
        <dbReference type="ARBA" id="ARBA00022801"/>
    </source>
</evidence>
<dbReference type="InterPro" id="IPR036286">
    <property type="entry name" value="LexA/Signal_pep-like_sf"/>
</dbReference>
<feature type="active site" evidence="6">
    <location>
        <position position="93"/>
    </location>
</feature>
<dbReference type="GO" id="GO:0004252">
    <property type="term" value="F:serine-type endopeptidase activity"/>
    <property type="evidence" value="ECO:0007669"/>
    <property type="project" value="InterPro"/>
</dbReference>
<dbReference type="SUPFAM" id="SSF51306">
    <property type="entry name" value="LexA/Signal peptidase"/>
    <property type="match status" value="1"/>
</dbReference>
<dbReference type="InterPro" id="IPR019758">
    <property type="entry name" value="Pept_S26A_signal_pept_1_CS"/>
</dbReference>